<dbReference type="Pfam" id="PF03140">
    <property type="entry name" value="DUF247"/>
    <property type="match status" value="1"/>
</dbReference>
<evidence type="ECO:0000313" key="3">
    <source>
        <dbReference type="Proteomes" id="UP001227230"/>
    </source>
</evidence>
<sequence length="492" mass="55458">MAAPNNQISINVWLSPNEGPEKEGGVGGSRASSSEQPDAASHGKPGVSLLPSDSSRDPWLSSIMEDGGESGENKSQQSKIQKVPAMLRDDESNNKCFDPWVVSIGPYHRGKPELQLMERLKKETVRQHVTESKVEDQDLYNRVVKVVGDARKCYKEGSTDELDDREFAQMMFLDGCFILQFICCSTDKDKKMNIKNHNVAFVRRDLFLLENQLPFLVLEALMLPKKDEWLEKINNFVDNTRAHSPDHHKQGGWLDRITKKLFREVPQAKEEQQPEQQPVHLLGILHAQLINQSDLNALSCSMSDWSSYRSANELKAAGIQFKPSKTRRFTDVNFEPALSFGTLELPPMMVDDSTRSMLLNLVAYESCPGAPDDFGVTSYLCFMDVLIDHAEDVKVLRSNGILLNFLGNDKQVAKLFNEIAKDLVPNPHAYARVKGDIEKHYNNKAKIWIAEWLHTHFTSPWTFLAFLGAILALALSCVQTYFAAFPDDGKNT</sequence>
<name>A0ABY9CEP6_VITVI</name>
<feature type="compositionally biased region" description="Polar residues" evidence="1">
    <location>
        <begin position="1"/>
        <end position="14"/>
    </location>
</feature>
<proteinExistence type="predicted"/>
<dbReference type="InterPro" id="IPR004158">
    <property type="entry name" value="DUF247_pln"/>
</dbReference>
<evidence type="ECO:0000256" key="1">
    <source>
        <dbReference type="SAM" id="MobiDB-lite"/>
    </source>
</evidence>
<dbReference type="Proteomes" id="UP001227230">
    <property type="component" value="Chromosome 8"/>
</dbReference>
<feature type="region of interest" description="Disordered" evidence="1">
    <location>
        <begin position="1"/>
        <end position="87"/>
    </location>
</feature>
<keyword evidence="3" id="KW-1185">Reference proteome</keyword>
<dbReference type="PANTHER" id="PTHR31549">
    <property type="entry name" value="PROTEIN, PUTATIVE (DUF247)-RELATED-RELATED"/>
    <property type="match status" value="1"/>
</dbReference>
<protein>
    <submittedName>
        <fullName evidence="2">Uncharacterized protein</fullName>
    </submittedName>
</protein>
<evidence type="ECO:0000313" key="2">
    <source>
        <dbReference type="EMBL" id="WJZ93840.1"/>
    </source>
</evidence>
<gene>
    <name evidence="2" type="ORF">VitviT2T_012746</name>
</gene>
<dbReference type="EMBL" id="CP126655">
    <property type="protein sequence ID" value="WJZ93840.1"/>
    <property type="molecule type" value="Genomic_DNA"/>
</dbReference>
<organism evidence="2 3">
    <name type="scientific">Vitis vinifera</name>
    <name type="common">Grape</name>
    <dbReference type="NCBI Taxonomy" id="29760"/>
    <lineage>
        <taxon>Eukaryota</taxon>
        <taxon>Viridiplantae</taxon>
        <taxon>Streptophyta</taxon>
        <taxon>Embryophyta</taxon>
        <taxon>Tracheophyta</taxon>
        <taxon>Spermatophyta</taxon>
        <taxon>Magnoliopsida</taxon>
        <taxon>eudicotyledons</taxon>
        <taxon>Gunneridae</taxon>
        <taxon>Pentapetalae</taxon>
        <taxon>rosids</taxon>
        <taxon>Vitales</taxon>
        <taxon>Vitaceae</taxon>
        <taxon>Viteae</taxon>
        <taxon>Vitis</taxon>
    </lineage>
</organism>
<reference evidence="2 3" key="1">
    <citation type="journal article" date="2023" name="Hortic Res">
        <title>The complete reference genome for grapevine (Vitis vinifera L.) genetics and breeding.</title>
        <authorList>
            <person name="Shi X."/>
            <person name="Cao S."/>
            <person name="Wang X."/>
            <person name="Huang S."/>
            <person name="Wang Y."/>
            <person name="Liu Z."/>
            <person name="Liu W."/>
            <person name="Leng X."/>
            <person name="Peng Y."/>
            <person name="Wang N."/>
            <person name="Wang Y."/>
            <person name="Ma Z."/>
            <person name="Xu X."/>
            <person name="Zhang F."/>
            <person name="Xue H."/>
            <person name="Zhong H."/>
            <person name="Wang Y."/>
            <person name="Zhang K."/>
            <person name="Velt A."/>
            <person name="Avia K."/>
            <person name="Holtgrawe D."/>
            <person name="Grimplet J."/>
            <person name="Matus J.T."/>
            <person name="Ware D."/>
            <person name="Wu X."/>
            <person name="Wang H."/>
            <person name="Liu C."/>
            <person name="Fang Y."/>
            <person name="Rustenholz C."/>
            <person name="Cheng Z."/>
            <person name="Xiao H."/>
            <person name="Zhou Y."/>
        </authorList>
    </citation>
    <scope>NUCLEOTIDE SEQUENCE [LARGE SCALE GENOMIC DNA]</scope>
    <source>
        <strain evidence="3">cv. Pinot noir / PN40024</strain>
        <tissue evidence="2">Leaf</tissue>
    </source>
</reference>
<accession>A0ABY9CEP6</accession>
<dbReference type="PANTHER" id="PTHR31549:SF149">
    <property type="entry name" value="ISOPRENOID SYNTHASE DOMAIN-CONTAINING PROTEIN"/>
    <property type="match status" value="1"/>
</dbReference>